<dbReference type="SUPFAM" id="SSF82866">
    <property type="entry name" value="Multidrug efflux transporter AcrB transmembrane domain"/>
    <property type="match status" value="1"/>
</dbReference>
<keyword evidence="1" id="KW-0472">Membrane</keyword>
<proteinExistence type="predicted"/>
<keyword evidence="1" id="KW-0812">Transmembrane</keyword>
<sequence length="100" mass="10820">MPNGETTLLAKLILIGALIGVGQLMVSNERITVRKLVGRTILGSAVSLIAGIALLKFDDMPELAVIGVACALGILGSAVIEEYFKRWLDQRLNKKKDETR</sequence>
<dbReference type="RefSeq" id="WP_259817455.1">
    <property type="nucleotide sequence ID" value="NZ_CP103445.1"/>
</dbReference>
<dbReference type="Pfam" id="PF04550">
    <property type="entry name" value="Phage_holin_3_2"/>
    <property type="match status" value="1"/>
</dbReference>
<keyword evidence="1" id="KW-1133">Transmembrane helix</keyword>
<feature type="transmembrane region" description="Helical" evidence="1">
    <location>
        <begin position="6"/>
        <end position="24"/>
    </location>
</feature>
<evidence type="ECO:0000256" key="1">
    <source>
        <dbReference type="SAM" id="Phobius"/>
    </source>
</evidence>
<dbReference type="Proteomes" id="UP001058553">
    <property type="component" value="Chromosome"/>
</dbReference>
<name>A0ABY5XCX9_ERWPY</name>
<dbReference type="InterPro" id="IPR007633">
    <property type="entry name" value="Phage_P2_Holin"/>
</dbReference>
<accession>A0ABY5XCX9</accession>
<organism evidence="2 3">
    <name type="scientific">Erwinia pyrifoliae</name>
    <dbReference type="NCBI Taxonomy" id="79967"/>
    <lineage>
        <taxon>Bacteria</taxon>
        <taxon>Pseudomonadati</taxon>
        <taxon>Pseudomonadota</taxon>
        <taxon>Gammaproteobacteria</taxon>
        <taxon>Enterobacterales</taxon>
        <taxon>Erwiniaceae</taxon>
        <taxon>Erwinia</taxon>
    </lineage>
</organism>
<protein>
    <submittedName>
        <fullName evidence="2">Phage holin family protein</fullName>
    </submittedName>
</protein>
<evidence type="ECO:0000313" key="2">
    <source>
        <dbReference type="EMBL" id="UWS35242.1"/>
    </source>
</evidence>
<dbReference type="EMBL" id="CP103445">
    <property type="protein sequence ID" value="UWS35242.1"/>
    <property type="molecule type" value="Genomic_DNA"/>
</dbReference>
<evidence type="ECO:0000313" key="3">
    <source>
        <dbReference type="Proteomes" id="UP001058553"/>
    </source>
</evidence>
<gene>
    <name evidence="2" type="ORF">NYP84_08930</name>
</gene>
<feature type="transmembrane region" description="Helical" evidence="1">
    <location>
        <begin position="63"/>
        <end position="84"/>
    </location>
</feature>
<reference evidence="2" key="1">
    <citation type="submission" date="2022-07" db="EMBL/GenBank/DDBJ databases">
        <title>Genetic diversity of Erwinia pyrifoliae.</title>
        <authorList>
            <person name="Park D.S."/>
            <person name="Ham H."/>
        </authorList>
    </citation>
    <scope>NUCLEOTIDE SEQUENCE</scope>
    <source>
        <strain evidence="2">CP201486</strain>
    </source>
</reference>
<feature type="transmembrane region" description="Helical" evidence="1">
    <location>
        <begin position="36"/>
        <end position="57"/>
    </location>
</feature>
<keyword evidence="3" id="KW-1185">Reference proteome</keyword>